<organism evidence="1 2">
    <name type="scientific">Paenibacillus chondroitinus</name>
    <dbReference type="NCBI Taxonomy" id="59842"/>
    <lineage>
        <taxon>Bacteria</taxon>
        <taxon>Bacillati</taxon>
        <taxon>Bacillota</taxon>
        <taxon>Bacilli</taxon>
        <taxon>Bacillales</taxon>
        <taxon>Paenibacillaceae</taxon>
        <taxon>Paenibacillus</taxon>
    </lineage>
</organism>
<proteinExistence type="predicted"/>
<dbReference type="CDD" id="cd02947">
    <property type="entry name" value="TRX_family"/>
    <property type="match status" value="1"/>
</dbReference>
<dbReference type="SUPFAM" id="SSF52833">
    <property type="entry name" value="Thioredoxin-like"/>
    <property type="match status" value="1"/>
</dbReference>
<protein>
    <submittedName>
        <fullName evidence="1">Thioredoxin family protein</fullName>
    </submittedName>
</protein>
<sequence>MERAVNKILLFTLSACPMGRSMGSVLREVERIFDKIELETIFVDVQTELTNQYRVKANPTTMFLDQEGKELYRIEGFQETEQVIDLIERLERQDMDSAEQYEENQATLEQYTVYLYQNDSLVAVEIPYENKTSVRAPRITAIKVQLQAQEAGYQNPFPRSASLELVQFKGSAGDIVINMKNEDEQGIDKEKMRLALSKTLSHFGVAEIELTLTKYPV</sequence>
<accession>A0ABU6DKZ2</accession>
<name>A0ABU6DKZ2_9BACL</name>
<dbReference type="EMBL" id="JAROBY010000075">
    <property type="protein sequence ID" value="MEB4798450.1"/>
    <property type="molecule type" value="Genomic_DNA"/>
</dbReference>
<dbReference type="Proteomes" id="UP001355653">
    <property type="component" value="Unassembled WGS sequence"/>
</dbReference>
<dbReference type="InterPro" id="IPR036249">
    <property type="entry name" value="Thioredoxin-like_sf"/>
</dbReference>
<dbReference type="Gene3D" id="3.40.30.10">
    <property type="entry name" value="Glutaredoxin"/>
    <property type="match status" value="1"/>
</dbReference>
<dbReference type="RefSeq" id="WP_127451339.1">
    <property type="nucleotide sequence ID" value="NZ_JAROBY010000075.1"/>
</dbReference>
<keyword evidence="2" id="KW-1185">Reference proteome</keyword>
<gene>
    <name evidence="1" type="ORF">P5G65_31540</name>
</gene>
<reference evidence="1 2" key="1">
    <citation type="submission" date="2023-03" db="EMBL/GenBank/DDBJ databases">
        <title>Bacillus Genome Sequencing.</title>
        <authorList>
            <person name="Dunlap C."/>
        </authorList>
    </citation>
    <scope>NUCLEOTIDE SEQUENCE [LARGE SCALE GENOMIC DNA]</scope>
    <source>
        <strain evidence="1 2">NRS-1351</strain>
    </source>
</reference>
<comment type="caution">
    <text evidence="1">The sequence shown here is derived from an EMBL/GenBank/DDBJ whole genome shotgun (WGS) entry which is preliminary data.</text>
</comment>
<evidence type="ECO:0000313" key="2">
    <source>
        <dbReference type="Proteomes" id="UP001355653"/>
    </source>
</evidence>
<evidence type="ECO:0000313" key="1">
    <source>
        <dbReference type="EMBL" id="MEB4798450.1"/>
    </source>
</evidence>